<protein>
    <submittedName>
        <fullName evidence="2">Uncharacterized protein</fullName>
    </submittedName>
</protein>
<evidence type="ECO:0000256" key="1">
    <source>
        <dbReference type="SAM" id="SignalP"/>
    </source>
</evidence>
<organism evidence="2 3">
    <name type="scientific">Brachionus plicatilis</name>
    <name type="common">Marine rotifer</name>
    <name type="synonym">Brachionus muelleri</name>
    <dbReference type="NCBI Taxonomy" id="10195"/>
    <lineage>
        <taxon>Eukaryota</taxon>
        <taxon>Metazoa</taxon>
        <taxon>Spiralia</taxon>
        <taxon>Gnathifera</taxon>
        <taxon>Rotifera</taxon>
        <taxon>Eurotatoria</taxon>
        <taxon>Monogononta</taxon>
        <taxon>Pseudotrocha</taxon>
        <taxon>Ploima</taxon>
        <taxon>Brachionidae</taxon>
        <taxon>Brachionus</taxon>
    </lineage>
</organism>
<evidence type="ECO:0000313" key="3">
    <source>
        <dbReference type="Proteomes" id="UP000276133"/>
    </source>
</evidence>
<keyword evidence="3" id="KW-1185">Reference proteome</keyword>
<dbReference type="EMBL" id="REGN01004668">
    <property type="protein sequence ID" value="RNA16622.1"/>
    <property type="molecule type" value="Genomic_DNA"/>
</dbReference>
<keyword evidence="1" id="KW-0732">Signal</keyword>
<evidence type="ECO:0000313" key="2">
    <source>
        <dbReference type="EMBL" id="RNA16622.1"/>
    </source>
</evidence>
<feature type="signal peptide" evidence="1">
    <location>
        <begin position="1"/>
        <end position="29"/>
    </location>
</feature>
<dbReference type="AlphaFoldDB" id="A0A3M7QZ45"/>
<proteinExistence type="predicted"/>
<accession>A0A3M7QZ45</accession>
<feature type="chain" id="PRO_5018244968" evidence="1">
    <location>
        <begin position="30"/>
        <end position="171"/>
    </location>
</feature>
<gene>
    <name evidence="2" type="ORF">BpHYR1_018706</name>
</gene>
<reference evidence="2 3" key="1">
    <citation type="journal article" date="2018" name="Sci. Rep.">
        <title>Genomic signatures of local adaptation to the degree of environmental predictability in rotifers.</title>
        <authorList>
            <person name="Franch-Gras L."/>
            <person name="Hahn C."/>
            <person name="Garcia-Roger E.M."/>
            <person name="Carmona M.J."/>
            <person name="Serra M."/>
            <person name="Gomez A."/>
        </authorList>
    </citation>
    <scope>NUCLEOTIDE SEQUENCE [LARGE SCALE GENOMIC DNA]</scope>
    <source>
        <strain evidence="2">HYR1</strain>
    </source>
</reference>
<dbReference type="Proteomes" id="UP000276133">
    <property type="component" value="Unassembled WGS sequence"/>
</dbReference>
<name>A0A3M7QZ45_BRAPC</name>
<sequence>MDTIPINRLSQNLVLILALFTILLPLTFGKRIEGSFEYCTIDKNSPRFSMSRNCARSLEEVQSMGYKNYFVLGMSKYSVDGYGYKCTRKENQMVCDGDRCSFEGEPYFEYRWLEERVYVSYQCSTMKIQIRGYSLNDKLFERANNQCTAKDNQLKERHQCRTRSNSFGCRL</sequence>
<comment type="caution">
    <text evidence="2">The sequence shown here is derived from an EMBL/GenBank/DDBJ whole genome shotgun (WGS) entry which is preliminary data.</text>
</comment>